<feature type="transmembrane region" description="Helical" evidence="8">
    <location>
        <begin position="221"/>
        <end position="239"/>
    </location>
</feature>
<dbReference type="Gene3D" id="1.25.40.10">
    <property type="entry name" value="Tetratricopeptide repeat domain"/>
    <property type="match status" value="1"/>
</dbReference>
<dbReference type="PANTHER" id="PTHR33908">
    <property type="entry name" value="MANNOSYLTRANSFERASE YKCB-RELATED"/>
    <property type="match status" value="1"/>
</dbReference>
<evidence type="ECO:0000259" key="9">
    <source>
        <dbReference type="Pfam" id="PF13231"/>
    </source>
</evidence>
<feature type="transmembrane region" description="Helical" evidence="8">
    <location>
        <begin position="151"/>
        <end position="169"/>
    </location>
</feature>
<dbReference type="AlphaFoldDB" id="A0A964FIE7"/>
<dbReference type="PANTHER" id="PTHR33908:SF11">
    <property type="entry name" value="MEMBRANE PROTEIN"/>
    <property type="match status" value="1"/>
</dbReference>
<dbReference type="InterPro" id="IPR050297">
    <property type="entry name" value="LipidA_mod_glycosyltrf_83"/>
</dbReference>
<dbReference type="InterPro" id="IPR038731">
    <property type="entry name" value="RgtA/B/C-like"/>
</dbReference>
<evidence type="ECO:0000256" key="1">
    <source>
        <dbReference type="ARBA" id="ARBA00004651"/>
    </source>
</evidence>
<evidence type="ECO:0000256" key="3">
    <source>
        <dbReference type="ARBA" id="ARBA00022676"/>
    </source>
</evidence>
<feature type="transmembrane region" description="Helical" evidence="8">
    <location>
        <begin position="12"/>
        <end position="31"/>
    </location>
</feature>
<evidence type="ECO:0000256" key="2">
    <source>
        <dbReference type="ARBA" id="ARBA00022475"/>
    </source>
</evidence>
<proteinExistence type="predicted"/>
<dbReference type="Proteomes" id="UP000729733">
    <property type="component" value="Unassembled WGS sequence"/>
</dbReference>
<keyword evidence="5 8" id="KW-0812">Transmembrane</keyword>
<evidence type="ECO:0000313" key="11">
    <source>
        <dbReference type="Proteomes" id="UP000729733"/>
    </source>
</evidence>
<evidence type="ECO:0000256" key="7">
    <source>
        <dbReference type="ARBA" id="ARBA00023136"/>
    </source>
</evidence>
<dbReference type="RefSeq" id="WP_229641174.1">
    <property type="nucleotide sequence ID" value="NZ_JADWDC010000035.1"/>
</dbReference>
<dbReference type="GO" id="GO:0016763">
    <property type="term" value="F:pentosyltransferase activity"/>
    <property type="evidence" value="ECO:0007669"/>
    <property type="project" value="TreeGrafter"/>
</dbReference>
<keyword evidence="11" id="KW-1185">Reference proteome</keyword>
<feature type="domain" description="Glycosyltransferase RgtA/B/C/D-like" evidence="9">
    <location>
        <begin position="78"/>
        <end position="238"/>
    </location>
</feature>
<keyword evidence="2" id="KW-1003">Cell membrane</keyword>
<feature type="transmembrane region" description="Helical" evidence="8">
    <location>
        <begin position="320"/>
        <end position="339"/>
    </location>
</feature>
<gene>
    <name evidence="10" type="ORF">I4641_14075</name>
</gene>
<evidence type="ECO:0000256" key="6">
    <source>
        <dbReference type="ARBA" id="ARBA00022989"/>
    </source>
</evidence>
<keyword evidence="7 8" id="KW-0472">Membrane</keyword>
<feature type="transmembrane region" description="Helical" evidence="8">
    <location>
        <begin position="198"/>
        <end position="214"/>
    </location>
</feature>
<keyword evidence="6 8" id="KW-1133">Transmembrane helix</keyword>
<keyword evidence="4" id="KW-0808">Transferase</keyword>
<feature type="transmembrane region" description="Helical" evidence="8">
    <location>
        <begin position="345"/>
        <end position="364"/>
    </location>
</feature>
<dbReference type="GO" id="GO:0009103">
    <property type="term" value="P:lipopolysaccharide biosynthetic process"/>
    <property type="evidence" value="ECO:0007669"/>
    <property type="project" value="UniProtKB-ARBA"/>
</dbReference>
<evidence type="ECO:0000256" key="4">
    <source>
        <dbReference type="ARBA" id="ARBA00022679"/>
    </source>
</evidence>
<comment type="caution">
    <text evidence="10">The sequence shown here is derived from an EMBL/GenBank/DDBJ whole genome shotgun (WGS) entry which is preliminary data.</text>
</comment>
<dbReference type="GO" id="GO:0005886">
    <property type="term" value="C:plasma membrane"/>
    <property type="evidence" value="ECO:0007669"/>
    <property type="project" value="UniProtKB-SubCell"/>
</dbReference>
<organism evidence="10 11">
    <name type="scientific">Waterburya agarophytonicola KI4</name>
    <dbReference type="NCBI Taxonomy" id="2874699"/>
    <lineage>
        <taxon>Bacteria</taxon>
        <taxon>Bacillati</taxon>
        <taxon>Cyanobacteriota</taxon>
        <taxon>Cyanophyceae</taxon>
        <taxon>Pleurocapsales</taxon>
        <taxon>Hyellaceae</taxon>
        <taxon>Waterburya</taxon>
        <taxon>Waterburya agarophytonicola</taxon>
    </lineage>
</organism>
<feature type="transmembrane region" description="Helical" evidence="8">
    <location>
        <begin position="176"/>
        <end position="192"/>
    </location>
</feature>
<evidence type="ECO:0000313" key="10">
    <source>
        <dbReference type="EMBL" id="MCC0178108.1"/>
    </source>
</evidence>
<keyword evidence="3" id="KW-0328">Glycosyltransferase</keyword>
<accession>A0A964FIE7</accession>
<name>A0A964FIE7_9CYAN</name>
<reference evidence="10" key="1">
    <citation type="journal article" date="2021" name="Antonie Van Leeuwenhoek">
        <title>Draft genome and description of Waterburya agarophytonicola gen. nov. sp. nov. (Pleurocapsales, Cyanobacteria): a seaweed symbiont.</title>
        <authorList>
            <person name="Bonthond G."/>
            <person name="Shalygin S."/>
            <person name="Bayer T."/>
            <person name="Weinberger F."/>
        </authorList>
    </citation>
    <scope>NUCLEOTIDE SEQUENCE</scope>
    <source>
        <strain evidence="10">KI4</strain>
    </source>
</reference>
<dbReference type="Pfam" id="PF13231">
    <property type="entry name" value="PMT_2"/>
    <property type="match status" value="1"/>
</dbReference>
<comment type="subcellular location">
    <subcellularLocation>
        <location evidence="1">Cell membrane</location>
        <topology evidence="1">Multi-pass membrane protein</topology>
    </subcellularLocation>
</comment>
<dbReference type="EMBL" id="JADWDC010000035">
    <property type="protein sequence ID" value="MCC0178108.1"/>
    <property type="molecule type" value="Genomic_DNA"/>
</dbReference>
<dbReference type="SUPFAM" id="SSF48452">
    <property type="entry name" value="TPR-like"/>
    <property type="match status" value="1"/>
</dbReference>
<protein>
    <submittedName>
        <fullName evidence="10">Glycosyltransferase family 39 protein</fullName>
    </submittedName>
</protein>
<dbReference type="InterPro" id="IPR011990">
    <property type="entry name" value="TPR-like_helical_dom_sf"/>
</dbReference>
<feature type="transmembrane region" description="Helical" evidence="8">
    <location>
        <begin position="278"/>
        <end position="300"/>
    </location>
</feature>
<feature type="transmembrane region" description="Helical" evidence="8">
    <location>
        <begin position="98"/>
        <end position="121"/>
    </location>
</feature>
<evidence type="ECO:0000256" key="8">
    <source>
        <dbReference type="SAM" id="Phobius"/>
    </source>
</evidence>
<feature type="transmembrane region" description="Helical" evidence="8">
    <location>
        <begin position="371"/>
        <end position="392"/>
    </location>
</feature>
<evidence type="ECO:0000256" key="5">
    <source>
        <dbReference type="ARBA" id="ARBA00022692"/>
    </source>
</evidence>
<sequence>MRENRQFSWQQGLIILGLIWLFGAVCDRFWYSLDNSVPAWDQADYLNGVLNYAEALQTSQWLSGEWWRSFWLLSNKIPPLNYILTAPLVNLFGTTEDVATLIMLFYSAVLLVSVYGLGVVLFDVNTGLWAAGLCQLIPGLYYYRLEFILDYPLTTAVIFSFWLLTLYFFNQNKLNGWILGILWGISFGLAMLMKQTALFFLFFPLLWVFLSVLKKRQWLRLLQLISSLLVGIAVAFPWYRTNWLLILTSGKRATVDSAIAEGDPALNTLNAWTYYGKILPYLLSWHLLIIPSVGLLIYLIRKYIYRRSNTKNLIYANKKAWISIAVFLLGGYFLSSLNINKDARYILPLLPVLSLILAVGLLSWRDRGRKYILWITASLGIILILLNIFPVGGEAIASKLNPRTQRYPYTGKSYPHPEVIAEIQNISPYLRTVLGILPSTLQINQHNFSFYGKQNNARISGRQVGVRKSEILPDSRSLDWFITKTGEQGSIPESQPAIVKLVEQGKDFKLQKTWQLPDDSWLKLYHRDRPAVEVVPITLSPSLPITLSPYLPITQSLPGVPIPVTYQWQGDRHTLESGMVLLTWEHEDNPNSFWIHDLAIGMGALNFSHTVEDGEFFQVIARTAMLPPGNIQPGKYNLQGVYLDRHTGNTQPIDLSSTSIIIDPQAAPITAPELDLVTQLRNTAPKMAENIQGLEPIFAQTARINQYDAQQDYLKQAELSLSYRLKHQQVSPPQQKDWLYAIALSQVLQQDVNGAISSFKQITNLYPQNPYGYAYLAFVYLYDWQPRLAEVALNSAIEINPNIPELTTLQGAAAVMQGRLIKAWKLFNY</sequence>